<evidence type="ECO:0000259" key="17">
    <source>
        <dbReference type="Pfam" id="PF17810"/>
    </source>
</evidence>
<name>A0A2V1GVC7_9GAMM</name>
<comment type="function">
    <text evidence="3">Catalyzes the biosynthesis of agmatine from arginine.</text>
</comment>
<dbReference type="GO" id="GO:0033388">
    <property type="term" value="P:putrescine biosynthetic process from arginine"/>
    <property type="evidence" value="ECO:0007669"/>
    <property type="project" value="TreeGrafter"/>
</dbReference>
<comment type="similarity">
    <text evidence="4">Belongs to the Orn/Lys/Arg decarboxylase class-II family. SpeA subfamily.</text>
</comment>
<evidence type="ECO:0000256" key="2">
    <source>
        <dbReference type="ARBA" id="ARBA00001946"/>
    </source>
</evidence>
<dbReference type="PIRSF" id="PIRSF001336">
    <property type="entry name" value="Arg_decrbxlase"/>
    <property type="match status" value="1"/>
</dbReference>
<comment type="cofactor">
    <cofactor evidence="2">
        <name>Mg(2+)</name>
        <dbReference type="ChEBI" id="CHEBI:18420"/>
    </cofactor>
</comment>
<reference evidence="19 20" key="1">
    <citation type="submission" date="2018-04" db="EMBL/GenBank/DDBJ databases">
        <title>Thalassorhabdus spongiae gen. nov., sp. nov., isolated from a marine sponge in South-West Iceland.</title>
        <authorList>
            <person name="Knobloch S."/>
            <person name="Daussin A."/>
            <person name="Johannsson R."/>
            <person name="Marteinsson V.T."/>
        </authorList>
    </citation>
    <scope>NUCLEOTIDE SEQUENCE [LARGE SCALE GENOMIC DNA]</scope>
    <source>
        <strain evidence="19 20">Hp12</strain>
    </source>
</reference>
<evidence type="ECO:0000256" key="3">
    <source>
        <dbReference type="ARBA" id="ARBA00002257"/>
    </source>
</evidence>
<dbReference type="InterPro" id="IPR040634">
    <property type="entry name" value="Arg_decarb_HB"/>
</dbReference>
<dbReference type="SUPFAM" id="SSF50621">
    <property type="entry name" value="Alanine racemase C-terminal domain-like"/>
    <property type="match status" value="1"/>
</dbReference>
<proteinExistence type="inferred from homology"/>
<dbReference type="NCBIfam" id="TIGR01273">
    <property type="entry name" value="speA"/>
    <property type="match status" value="1"/>
</dbReference>
<dbReference type="InterPro" id="IPR022644">
    <property type="entry name" value="De-COase2_N"/>
</dbReference>
<dbReference type="OrthoDB" id="9802658at2"/>
<dbReference type="Proteomes" id="UP000244906">
    <property type="component" value="Unassembled WGS sequence"/>
</dbReference>
<dbReference type="InterPro" id="IPR002985">
    <property type="entry name" value="Arg_decrbxlase"/>
</dbReference>
<dbReference type="SUPFAM" id="SSF51419">
    <property type="entry name" value="PLP-binding barrel"/>
    <property type="match status" value="1"/>
</dbReference>
<feature type="domain" description="Arginine decarboxylase helical bundle" evidence="17">
    <location>
        <begin position="391"/>
        <end position="472"/>
    </location>
</feature>
<evidence type="ECO:0000256" key="7">
    <source>
        <dbReference type="ARBA" id="ARBA00022793"/>
    </source>
</evidence>
<keyword evidence="8" id="KW-0460">Magnesium</keyword>
<evidence type="ECO:0000256" key="6">
    <source>
        <dbReference type="ARBA" id="ARBA00022723"/>
    </source>
</evidence>
<keyword evidence="20" id="KW-1185">Reference proteome</keyword>
<dbReference type="RefSeq" id="WP_116686362.1">
    <property type="nucleotide sequence ID" value="NZ_CAWNYD010000002.1"/>
</dbReference>
<keyword evidence="6" id="KW-0479">Metal-binding</keyword>
<dbReference type="PROSITE" id="PS00879">
    <property type="entry name" value="ODR_DC_2_2"/>
    <property type="match status" value="1"/>
</dbReference>
<dbReference type="GO" id="GO:0008295">
    <property type="term" value="P:spermidine biosynthetic process"/>
    <property type="evidence" value="ECO:0007669"/>
    <property type="project" value="UniProtKB-UniRule"/>
</dbReference>
<evidence type="ECO:0000256" key="12">
    <source>
        <dbReference type="ARBA" id="ARBA00023239"/>
    </source>
</evidence>
<evidence type="ECO:0000256" key="15">
    <source>
        <dbReference type="PIRSR" id="PIRSR600183-50"/>
    </source>
</evidence>
<evidence type="ECO:0000256" key="4">
    <source>
        <dbReference type="ARBA" id="ARBA00008357"/>
    </source>
</evidence>
<evidence type="ECO:0000256" key="10">
    <source>
        <dbReference type="ARBA" id="ARBA00023066"/>
    </source>
</evidence>
<gene>
    <name evidence="19" type="ORF">DC094_06735</name>
</gene>
<sequence length="650" mass="72477">MSEWSIEQSRQTYNIARWSEGYFDISQQGHLIAKPNHHCPDVFDDQPENRSPTNRSTGIDLPQLMEEIQQSGLRLPVLVRFTDILDGRVRQLCSAFDKARKAFSYQGSYSSVYPIKTNQQRHLVEGLLKAGGNRLGLEAGSKPELLAVLGLLSQQETVHGAISGRIIVCNGYKDREYIRLALIAQQLGHQVYLVVEKLSELEQILQEGRVMNIQPVIGLRTRLSTVSSGQWQNTGGEKGKFGLTAGQLIQAMDILKQQQSQHCLKLLHFHMGSQISDIHEIRRGVSECARYYAELRRFGAPIDIVDVGGGLGVDYEGTGSNSHFSTNYTIDDYASQIVRGLAEACNREKQPQPTIFTESGRGLSAHHAVLITNVIDREIPDALPVSAPAASSPLALQLLWQKLQQVNSNQPLQAFSQAEQALSEIAEGYLHGEFSLVEKAQAEAIWMQFCRQLLPKLDPARRPHRPILDQLNEKLAHRLFCNLSLFQSLPDVWGIGQVFPVMPLQGLDQPPAIRARLQDITCDSDGRIDDYADGEGVESTLPLPLPPKDKPQLLAFFLVGAYQEILGDMHNLFGDTDSVHVELTATGYQLVQPKMGDTVEDLLEYVNYDAKELLNSLEASLNASNLDPADKQCWLGELREGFRGYTYLED</sequence>
<protein>
    <recommendedName>
        <fullName evidence="5 13">Arginine decarboxylase</fullName>
        <ecNumber evidence="5 13">4.1.1.19</ecNumber>
    </recommendedName>
</protein>
<evidence type="ECO:0000259" key="18">
    <source>
        <dbReference type="Pfam" id="PF17944"/>
    </source>
</evidence>
<keyword evidence="12 19" id="KW-0456">Lyase</keyword>
<evidence type="ECO:0000256" key="5">
    <source>
        <dbReference type="ARBA" id="ARBA00012426"/>
    </source>
</evidence>
<evidence type="ECO:0000256" key="8">
    <source>
        <dbReference type="ARBA" id="ARBA00022842"/>
    </source>
</evidence>
<dbReference type="Gene3D" id="1.20.58.930">
    <property type="match status" value="1"/>
</dbReference>
<comment type="caution">
    <text evidence="19">The sequence shown here is derived from an EMBL/GenBank/DDBJ whole genome shotgun (WGS) entry which is preliminary data.</text>
</comment>
<dbReference type="InterPro" id="IPR009006">
    <property type="entry name" value="Ala_racemase/Decarboxylase_C"/>
</dbReference>
<dbReference type="EC" id="4.1.1.19" evidence="5 13"/>
<dbReference type="EMBL" id="QDDL01000002">
    <property type="protein sequence ID" value="PVZ70288.1"/>
    <property type="molecule type" value="Genomic_DNA"/>
</dbReference>
<dbReference type="InterPro" id="IPR041128">
    <property type="entry name" value="Arg_decarbox_C"/>
</dbReference>
<dbReference type="GO" id="GO:0046872">
    <property type="term" value="F:metal ion binding"/>
    <property type="evidence" value="ECO:0007669"/>
    <property type="project" value="UniProtKB-KW"/>
</dbReference>
<keyword evidence="10" id="KW-0745">Spermidine biosynthesis</keyword>
<evidence type="ECO:0000313" key="19">
    <source>
        <dbReference type="EMBL" id="PVZ70288.1"/>
    </source>
</evidence>
<dbReference type="InterPro" id="IPR022657">
    <property type="entry name" value="De-COase2_CS"/>
</dbReference>
<dbReference type="Gene3D" id="3.20.20.10">
    <property type="entry name" value="Alanine racemase"/>
    <property type="match status" value="1"/>
</dbReference>
<evidence type="ECO:0000256" key="13">
    <source>
        <dbReference type="NCBIfam" id="TIGR01273"/>
    </source>
</evidence>
<dbReference type="CDD" id="cd06830">
    <property type="entry name" value="PLPDE_III_ADC"/>
    <property type="match status" value="1"/>
</dbReference>
<feature type="domain" description="Orn/DAP/Arg decarboxylase 2 N-terminal" evidence="16">
    <location>
        <begin position="91"/>
        <end position="365"/>
    </location>
</feature>
<keyword evidence="9 14" id="KW-0663">Pyridoxal phosphate</keyword>
<dbReference type="PRINTS" id="PR01179">
    <property type="entry name" value="ODADCRBXLASE"/>
</dbReference>
<dbReference type="GO" id="GO:0008792">
    <property type="term" value="F:arginine decarboxylase activity"/>
    <property type="evidence" value="ECO:0007669"/>
    <property type="project" value="UniProtKB-UniRule"/>
</dbReference>
<feature type="domain" description="Arginine decarboxylase C-terminal helical" evidence="18">
    <location>
        <begin position="599"/>
        <end position="648"/>
    </location>
</feature>
<dbReference type="Gene3D" id="2.40.37.10">
    <property type="entry name" value="Lyase, Ornithine Decarboxylase, Chain A, domain 1"/>
    <property type="match status" value="1"/>
</dbReference>
<comment type="cofactor">
    <cofactor evidence="1 14">
        <name>pyridoxal 5'-phosphate</name>
        <dbReference type="ChEBI" id="CHEBI:597326"/>
    </cofactor>
</comment>
<organism evidence="19 20">
    <name type="scientific">Pelagibaculum spongiae</name>
    <dbReference type="NCBI Taxonomy" id="2080658"/>
    <lineage>
        <taxon>Bacteria</taxon>
        <taxon>Pseudomonadati</taxon>
        <taxon>Pseudomonadota</taxon>
        <taxon>Gammaproteobacteria</taxon>
        <taxon>Oceanospirillales</taxon>
        <taxon>Pelagibaculum</taxon>
    </lineage>
</organism>
<evidence type="ECO:0000259" key="16">
    <source>
        <dbReference type="Pfam" id="PF02784"/>
    </source>
</evidence>
<keyword evidence="7" id="KW-0210">Decarboxylase</keyword>
<evidence type="ECO:0000256" key="14">
    <source>
        <dbReference type="PIRSR" id="PIRSR001336-50"/>
    </source>
</evidence>
<dbReference type="PANTHER" id="PTHR43295:SF9">
    <property type="entry name" value="BIOSYNTHETIC ARGININE DECARBOXYLASE"/>
    <property type="match status" value="1"/>
</dbReference>
<feature type="active site" description="Proton donor" evidence="15">
    <location>
        <position position="522"/>
    </location>
</feature>
<keyword evidence="11" id="KW-0620">Polyamine biosynthesis</keyword>
<feature type="modified residue" description="N6-(pyridoxal phosphate)lysine" evidence="14">
    <location>
        <position position="116"/>
    </location>
</feature>
<dbReference type="PRINTS" id="PR01180">
    <property type="entry name" value="ARGDCRBXLASE"/>
</dbReference>
<dbReference type="InterPro" id="IPR029066">
    <property type="entry name" value="PLP-binding_barrel"/>
</dbReference>
<dbReference type="GO" id="GO:0006527">
    <property type="term" value="P:L-arginine catabolic process"/>
    <property type="evidence" value="ECO:0007669"/>
    <property type="project" value="InterPro"/>
</dbReference>
<dbReference type="Pfam" id="PF17810">
    <property type="entry name" value="Arg_decarb_HB"/>
    <property type="match status" value="1"/>
</dbReference>
<dbReference type="Pfam" id="PF17944">
    <property type="entry name" value="Arg_decarbox_C"/>
    <property type="match status" value="1"/>
</dbReference>
<accession>A0A2V1GVC7</accession>
<dbReference type="Gene3D" id="1.10.287.3440">
    <property type="match status" value="1"/>
</dbReference>
<dbReference type="AlphaFoldDB" id="A0A2V1GVC7"/>
<evidence type="ECO:0000256" key="11">
    <source>
        <dbReference type="ARBA" id="ARBA00023115"/>
    </source>
</evidence>
<dbReference type="NCBIfam" id="NF003763">
    <property type="entry name" value="PRK05354.1"/>
    <property type="match status" value="1"/>
</dbReference>
<dbReference type="PANTHER" id="PTHR43295">
    <property type="entry name" value="ARGININE DECARBOXYLASE"/>
    <property type="match status" value="1"/>
</dbReference>
<evidence type="ECO:0000256" key="1">
    <source>
        <dbReference type="ARBA" id="ARBA00001933"/>
    </source>
</evidence>
<evidence type="ECO:0000313" key="20">
    <source>
        <dbReference type="Proteomes" id="UP000244906"/>
    </source>
</evidence>
<dbReference type="Pfam" id="PF02784">
    <property type="entry name" value="Orn_Arg_deC_N"/>
    <property type="match status" value="1"/>
</dbReference>
<dbReference type="InterPro" id="IPR000183">
    <property type="entry name" value="Orn/DAP/Arg_de-COase"/>
</dbReference>
<evidence type="ECO:0000256" key="9">
    <source>
        <dbReference type="ARBA" id="ARBA00022898"/>
    </source>
</evidence>